<dbReference type="AlphaFoldDB" id="A0A150MG37"/>
<evidence type="ECO:0000313" key="1">
    <source>
        <dbReference type="EMBL" id="KYD23275.1"/>
    </source>
</evidence>
<sequence>MHDYSKLKDSKRDVKIINELGTGWEVVRIPTKYIEQNVKMLVPAIKEIYSYKQKLRKENSGFIPSSFSERDKQMYKKIFS</sequence>
<dbReference type="PATRIC" id="fig|1422.18.peg.924"/>
<evidence type="ECO:0000313" key="2">
    <source>
        <dbReference type="Proteomes" id="UP000075424"/>
    </source>
</evidence>
<protein>
    <recommendedName>
        <fullName evidence="3">DUF559 domain-containing protein</fullName>
    </recommendedName>
</protein>
<dbReference type="Proteomes" id="UP000075424">
    <property type="component" value="Unassembled WGS sequence"/>
</dbReference>
<dbReference type="EMBL" id="LQYV01000113">
    <property type="protein sequence ID" value="KYD23275.1"/>
    <property type="molecule type" value="Genomic_DNA"/>
</dbReference>
<proteinExistence type="predicted"/>
<reference evidence="1 2" key="1">
    <citation type="submission" date="2016-01" db="EMBL/GenBank/DDBJ databases">
        <title>Draft Genome Sequences of Seven Thermophilic Sporeformers Isolated from Foods.</title>
        <authorList>
            <person name="Berendsen E.M."/>
            <person name="Wells-Bennik M.H."/>
            <person name="Krawcyk A.O."/>
            <person name="De Jong A."/>
            <person name="Holsappel S."/>
            <person name="Eijlander R.T."/>
            <person name="Kuipers O.P."/>
        </authorList>
    </citation>
    <scope>NUCLEOTIDE SEQUENCE [LARGE SCALE GENOMIC DNA]</scope>
    <source>
        <strain evidence="1 2">B4109</strain>
    </source>
</reference>
<accession>A0A150MG37</accession>
<gene>
    <name evidence="1" type="ORF">B4109_3201</name>
</gene>
<name>A0A150MG37_GEOSE</name>
<organism evidence="1 2">
    <name type="scientific">Geobacillus stearothermophilus</name>
    <name type="common">Bacillus stearothermophilus</name>
    <dbReference type="NCBI Taxonomy" id="1422"/>
    <lineage>
        <taxon>Bacteria</taxon>
        <taxon>Bacillati</taxon>
        <taxon>Bacillota</taxon>
        <taxon>Bacilli</taxon>
        <taxon>Bacillales</taxon>
        <taxon>Anoxybacillaceae</taxon>
        <taxon>Geobacillus</taxon>
    </lineage>
</organism>
<evidence type="ECO:0008006" key="3">
    <source>
        <dbReference type="Google" id="ProtNLM"/>
    </source>
</evidence>
<comment type="caution">
    <text evidence="1">The sequence shown here is derived from an EMBL/GenBank/DDBJ whole genome shotgun (WGS) entry which is preliminary data.</text>
</comment>